<evidence type="ECO:0000313" key="10">
    <source>
        <dbReference type="Proteomes" id="UP000176608"/>
    </source>
</evidence>
<feature type="binding site" evidence="7">
    <location>
        <position position="13"/>
    </location>
    <ligand>
        <name>S-adenosyl-L-methionine</name>
        <dbReference type="ChEBI" id="CHEBI:59789"/>
    </ligand>
</feature>
<evidence type="ECO:0000256" key="7">
    <source>
        <dbReference type="PROSITE-ProRule" id="PRU01026"/>
    </source>
</evidence>
<evidence type="ECO:0000256" key="3">
    <source>
        <dbReference type="ARBA" id="ARBA00022603"/>
    </source>
</evidence>
<keyword evidence="2" id="KW-0698">rRNA processing</keyword>
<evidence type="ECO:0000313" key="9">
    <source>
        <dbReference type="EMBL" id="OGC47884.1"/>
    </source>
</evidence>
<dbReference type="GO" id="GO:0000179">
    <property type="term" value="F:rRNA (adenine-N6,N6-)-dimethyltransferase activity"/>
    <property type="evidence" value="ECO:0007669"/>
    <property type="project" value="UniProtKB-UniRule"/>
</dbReference>
<feature type="binding site" evidence="7">
    <location>
        <position position="63"/>
    </location>
    <ligand>
        <name>S-adenosyl-L-methionine</name>
        <dbReference type="ChEBI" id="CHEBI:59789"/>
    </ligand>
</feature>
<dbReference type="Pfam" id="PF00398">
    <property type="entry name" value="RrnaAD"/>
    <property type="match status" value="1"/>
</dbReference>
<dbReference type="PANTHER" id="PTHR11727">
    <property type="entry name" value="DIMETHYLADENOSINE TRANSFERASE"/>
    <property type="match status" value="1"/>
</dbReference>
<dbReference type="InterPro" id="IPR011530">
    <property type="entry name" value="rRNA_adenine_dimethylase"/>
</dbReference>
<comment type="caution">
    <text evidence="9">The sequence shown here is derived from an EMBL/GenBank/DDBJ whole genome shotgun (WGS) entry which is preliminary data.</text>
</comment>
<dbReference type="InterPro" id="IPR029063">
    <property type="entry name" value="SAM-dependent_MTases_sf"/>
</dbReference>
<keyword evidence="6 7" id="KW-0694">RNA-binding</keyword>
<proteinExistence type="inferred from homology"/>
<dbReference type="InterPro" id="IPR001737">
    <property type="entry name" value="KsgA/Erm"/>
</dbReference>
<dbReference type="InterPro" id="IPR020598">
    <property type="entry name" value="rRNA_Ade_methylase_Trfase_N"/>
</dbReference>
<comment type="caution">
    <text evidence="7">Lacks conserved residue(s) required for the propagation of feature annotation.</text>
</comment>
<accession>A0A1F4USF4</accession>
<gene>
    <name evidence="9" type="ORF">A2886_01335</name>
</gene>
<evidence type="ECO:0000256" key="5">
    <source>
        <dbReference type="ARBA" id="ARBA00022691"/>
    </source>
</evidence>
<feature type="binding site" evidence="7">
    <location>
        <position position="38"/>
    </location>
    <ligand>
        <name>S-adenosyl-L-methionine</name>
        <dbReference type="ChEBI" id="CHEBI:59789"/>
    </ligand>
</feature>
<feature type="binding site" evidence="7">
    <location>
        <position position="108"/>
    </location>
    <ligand>
        <name>S-adenosyl-L-methionine</name>
        <dbReference type="ChEBI" id="CHEBI:59789"/>
    </ligand>
</feature>
<evidence type="ECO:0000256" key="1">
    <source>
        <dbReference type="ARBA" id="ARBA00022490"/>
    </source>
</evidence>
<dbReference type="GO" id="GO:0003723">
    <property type="term" value="F:RNA binding"/>
    <property type="evidence" value="ECO:0007669"/>
    <property type="project" value="UniProtKB-UniRule"/>
</dbReference>
<dbReference type="SUPFAM" id="SSF53335">
    <property type="entry name" value="S-adenosyl-L-methionine-dependent methyltransferases"/>
    <property type="match status" value="1"/>
</dbReference>
<dbReference type="SMART" id="SM00650">
    <property type="entry name" value="rADc"/>
    <property type="match status" value="1"/>
</dbReference>
<dbReference type="PANTHER" id="PTHR11727:SF7">
    <property type="entry name" value="DIMETHYLADENOSINE TRANSFERASE-RELATED"/>
    <property type="match status" value="1"/>
</dbReference>
<dbReference type="STRING" id="1802617.A2886_01335"/>
<dbReference type="PROSITE" id="PS51689">
    <property type="entry name" value="SAM_RNA_A_N6_MT"/>
    <property type="match status" value="1"/>
</dbReference>
<feature type="binding site" evidence="7">
    <location>
        <position position="11"/>
    </location>
    <ligand>
        <name>S-adenosyl-L-methionine</name>
        <dbReference type="ChEBI" id="CHEBI:59789"/>
    </ligand>
</feature>
<keyword evidence="4 7" id="KW-0808">Transferase</keyword>
<name>A0A1F4USF4_UNCKA</name>
<sequence>MFSPNKRLGQNFLTNKQAVVKMVDALRMQEGETLIEVGPGLGSLTLELESRFANSDVEIEAVEIDLRFVDKLRNMFSHVKNLKIFEANVLDWLPTFHSQGRDFKILGSLPYYITSPIIYEILRMNPRPEVCVLLVQKEVAQKILAKSPDSTYLSVLVQTFFEVEDLGFVDKTDFSPVPEVDGGIIKFVKRAEAESLDVGKYEGFLKRAFSNPRKMLNKIFYQDELNRAEINGGLRPQDYNWEDWLKFFTILR</sequence>
<dbReference type="Proteomes" id="UP000176608">
    <property type="component" value="Unassembled WGS sequence"/>
</dbReference>
<dbReference type="NCBIfam" id="TIGR00755">
    <property type="entry name" value="ksgA"/>
    <property type="match status" value="1"/>
</dbReference>
<comment type="similarity">
    <text evidence="7">Belongs to the class I-like SAM-binding methyltransferase superfamily. rRNA adenine N(6)-methyltransferase family.</text>
</comment>
<keyword evidence="1" id="KW-0963">Cytoplasm</keyword>
<evidence type="ECO:0000256" key="4">
    <source>
        <dbReference type="ARBA" id="ARBA00022679"/>
    </source>
</evidence>
<organism evidence="9 10">
    <name type="scientific">candidate division WWE3 bacterium RIFCSPHIGHO2_01_FULL_42_13</name>
    <dbReference type="NCBI Taxonomy" id="1802617"/>
    <lineage>
        <taxon>Bacteria</taxon>
        <taxon>Katanobacteria</taxon>
    </lineage>
</organism>
<dbReference type="InterPro" id="IPR023165">
    <property type="entry name" value="rRNA_Ade_diMease-like_C"/>
</dbReference>
<keyword evidence="5 7" id="KW-0949">S-adenosyl-L-methionine</keyword>
<evidence type="ECO:0000259" key="8">
    <source>
        <dbReference type="SMART" id="SM00650"/>
    </source>
</evidence>
<reference evidence="9 10" key="1">
    <citation type="journal article" date="2016" name="Nat. Commun.">
        <title>Thousands of microbial genomes shed light on interconnected biogeochemical processes in an aquifer system.</title>
        <authorList>
            <person name="Anantharaman K."/>
            <person name="Brown C.T."/>
            <person name="Hug L.A."/>
            <person name="Sharon I."/>
            <person name="Castelle C.J."/>
            <person name="Probst A.J."/>
            <person name="Thomas B.C."/>
            <person name="Singh A."/>
            <person name="Wilkins M.J."/>
            <person name="Karaoz U."/>
            <person name="Brodie E.L."/>
            <person name="Williams K.H."/>
            <person name="Hubbard S.S."/>
            <person name="Banfield J.F."/>
        </authorList>
    </citation>
    <scope>NUCLEOTIDE SEQUENCE [LARGE SCALE GENOMIC DNA]</scope>
</reference>
<dbReference type="Gene3D" id="1.10.8.100">
    <property type="entry name" value="Ribosomal RNA adenine dimethylase-like, domain 2"/>
    <property type="match status" value="1"/>
</dbReference>
<feature type="domain" description="Ribosomal RNA adenine methylase transferase N-terminal" evidence="8">
    <location>
        <begin position="18"/>
        <end position="191"/>
    </location>
</feature>
<dbReference type="AlphaFoldDB" id="A0A1F4USF4"/>
<dbReference type="EMBL" id="MEVA01000001">
    <property type="protein sequence ID" value="OGC47884.1"/>
    <property type="molecule type" value="Genomic_DNA"/>
</dbReference>
<dbReference type="Gene3D" id="3.40.50.150">
    <property type="entry name" value="Vaccinia Virus protein VP39"/>
    <property type="match status" value="1"/>
</dbReference>
<evidence type="ECO:0000256" key="6">
    <source>
        <dbReference type="ARBA" id="ARBA00022884"/>
    </source>
</evidence>
<evidence type="ECO:0000256" key="2">
    <source>
        <dbReference type="ARBA" id="ARBA00022552"/>
    </source>
</evidence>
<keyword evidence="3 7" id="KW-0489">Methyltransferase</keyword>
<protein>
    <submittedName>
        <fullName evidence="9">Ribosomal RNA small subunit methyltransferase A</fullName>
    </submittedName>
</protein>